<reference evidence="5 6" key="1">
    <citation type="submission" date="2019-08" db="EMBL/GenBank/DDBJ databases">
        <authorList>
            <person name="Peeters C."/>
        </authorList>
    </citation>
    <scope>NUCLEOTIDE SEQUENCE [LARGE SCALE GENOMIC DNA]</scope>
    <source>
        <strain evidence="5 6">LMG 31119</strain>
    </source>
</reference>
<sequence length="331" mass="38159">MKPSRLRRTVPPTLGAAISRYLVEVSPLKKSSTAEQSIAKVWLSTRIASRPIDRIRNSDLIVLRDEWLADKAASTVVRRLAFVSHVFTVARKDWGWTELANPVQLVRRPTVNDARDRRVIDRIRMRGVSASDCPRNEIEWIIKATASKELPVVITLAAETAMRRTEICTIRREHVDLLHGVIHLPDTKNGTSRDVPLTPWARETLKRYLASRPARGPIFTITPGAATRAFIRARQRARNQYERVCRERSRRPNPAYFRDLRLHDLRHEATSVLAPIFELHELAKISGHKSTRMLLRYYHPDGRELARKIARSPLGRKQMARIRLDRAHEQQ</sequence>
<dbReference type="InterPro" id="IPR011010">
    <property type="entry name" value="DNA_brk_join_enz"/>
</dbReference>
<dbReference type="InterPro" id="IPR010998">
    <property type="entry name" value="Integrase_recombinase_N"/>
</dbReference>
<dbReference type="Gene3D" id="1.10.443.10">
    <property type="entry name" value="Intergrase catalytic core"/>
    <property type="match status" value="1"/>
</dbReference>
<dbReference type="EMBL" id="CABPSO010000022">
    <property type="protein sequence ID" value="VVE72985.1"/>
    <property type="molecule type" value="Genomic_DNA"/>
</dbReference>
<dbReference type="RefSeq" id="WP_150646732.1">
    <property type="nucleotide sequence ID" value="NZ_CABPSO010000022.1"/>
</dbReference>
<dbReference type="InterPro" id="IPR050090">
    <property type="entry name" value="Tyrosine_recombinase_XerCD"/>
</dbReference>
<feature type="domain" description="Tyr recombinase" evidence="4">
    <location>
        <begin position="123"/>
        <end position="310"/>
    </location>
</feature>
<dbReference type="Proteomes" id="UP000361468">
    <property type="component" value="Unassembled WGS sequence"/>
</dbReference>
<evidence type="ECO:0000313" key="6">
    <source>
        <dbReference type="Proteomes" id="UP000361468"/>
    </source>
</evidence>
<dbReference type="Pfam" id="PF00589">
    <property type="entry name" value="Phage_integrase"/>
    <property type="match status" value="1"/>
</dbReference>
<dbReference type="PROSITE" id="PS51898">
    <property type="entry name" value="TYR_RECOMBINASE"/>
    <property type="match status" value="1"/>
</dbReference>
<keyword evidence="1" id="KW-0229">DNA integration</keyword>
<comment type="caution">
    <text evidence="5">The sequence shown here is derived from an EMBL/GenBank/DDBJ whole genome shotgun (WGS) entry which is preliminary data.</text>
</comment>
<dbReference type="SUPFAM" id="SSF56349">
    <property type="entry name" value="DNA breaking-rejoining enzymes"/>
    <property type="match status" value="1"/>
</dbReference>
<dbReference type="CDD" id="cd00796">
    <property type="entry name" value="INT_Rci_Hp1_C"/>
    <property type="match status" value="1"/>
</dbReference>
<dbReference type="PANTHER" id="PTHR30349:SF94">
    <property type="entry name" value="INTEGRASE_RECOMBINASE HI_1414-RELATED"/>
    <property type="match status" value="1"/>
</dbReference>
<keyword evidence="3" id="KW-0233">DNA recombination</keyword>
<evidence type="ECO:0000256" key="2">
    <source>
        <dbReference type="ARBA" id="ARBA00023125"/>
    </source>
</evidence>
<evidence type="ECO:0000256" key="1">
    <source>
        <dbReference type="ARBA" id="ARBA00022908"/>
    </source>
</evidence>
<name>A0ABY6WQ25_9BURK</name>
<accession>A0ABY6WQ25</accession>
<evidence type="ECO:0000259" key="4">
    <source>
        <dbReference type="PROSITE" id="PS51898"/>
    </source>
</evidence>
<dbReference type="InterPro" id="IPR013762">
    <property type="entry name" value="Integrase-like_cat_sf"/>
</dbReference>
<evidence type="ECO:0000313" key="5">
    <source>
        <dbReference type="EMBL" id="VVE72985.1"/>
    </source>
</evidence>
<proteinExistence type="predicted"/>
<dbReference type="InterPro" id="IPR002104">
    <property type="entry name" value="Integrase_catalytic"/>
</dbReference>
<keyword evidence="2" id="KW-0238">DNA-binding</keyword>
<dbReference type="Gene3D" id="1.10.150.130">
    <property type="match status" value="1"/>
</dbReference>
<gene>
    <name evidence="5" type="ORF">PPN31119_04466</name>
</gene>
<evidence type="ECO:0000256" key="3">
    <source>
        <dbReference type="ARBA" id="ARBA00023172"/>
    </source>
</evidence>
<organism evidence="5 6">
    <name type="scientific">Pandoraea pnomenusa</name>
    <dbReference type="NCBI Taxonomy" id="93220"/>
    <lineage>
        <taxon>Bacteria</taxon>
        <taxon>Pseudomonadati</taxon>
        <taxon>Pseudomonadota</taxon>
        <taxon>Betaproteobacteria</taxon>
        <taxon>Burkholderiales</taxon>
        <taxon>Burkholderiaceae</taxon>
        <taxon>Pandoraea</taxon>
    </lineage>
</organism>
<protein>
    <submittedName>
        <fullName evidence="5">Integrase</fullName>
    </submittedName>
</protein>
<keyword evidence="6" id="KW-1185">Reference proteome</keyword>
<dbReference type="PANTHER" id="PTHR30349">
    <property type="entry name" value="PHAGE INTEGRASE-RELATED"/>
    <property type="match status" value="1"/>
</dbReference>